<dbReference type="OrthoDB" id="332390at2759"/>
<organism evidence="7">
    <name type="scientific">Echinostoma caproni</name>
    <dbReference type="NCBI Taxonomy" id="27848"/>
    <lineage>
        <taxon>Eukaryota</taxon>
        <taxon>Metazoa</taxon>
        <taxon>Spiralia</taxon>
        <taxon>Lophotrochozoa</taxon>
        <taxon>Platyhelminthes</taxon>
        <taxon>Trematoda</taxon>
        <taxon>Digenea</taxon>
        <taxon>Plagiorchiida</taxon>
        <taxon>Echinostomata</taxon>
        <taxon>Echinostomatoidea</taxon>
        <taxon>Echinostomatidae</taxon>
        <taxon>Echinostoma</taxon>
    </lineage>
</organism>
<dbReference type="GO" id="GO:0006338">
    <property type="term" value="P:chromatin remodeling"/>
    <property type="evidence" value="ECO:0007669"/>
    <property type="project" value="InterPro"/>
</dbReference>
<dbReference type="WBParaSite" id="ECPE_0001257601-mRNA-1">
    <property type="protein sequence ID" value="ECPE_0001257601-mRNA-1"/>
    <property type="gene ID" value="ECPE_0001257601"/>
</dbReference>
<gene>
    <name evidence="5" type="ORF">ECPE_LOCUS12540</name>
</gene>
<accession>A0A183B005</accession>
<dbReference type="GO" id="GO:0006355">
    <property type="term" value="P:regulation of DNA-templated transcription"/>
    <property type="evidence" value="ECO:0007669"/>
    <property type="project" value="TreeGrafter"/>
</dbReference>
<dbReference type="Proteomes" id="UP000272942">
    <property type="component" value="Unassembled WGS sequence"/>
</dbReference>
<protein>
    <submittedName>
        <fullName evidence="7">DDT domain-containing protein</fullName>
    </submittedName>
</protein>
<feature type="region of interest" description="Disordered" evidence="3">
    <location>
        <begin position="255"/>
        <end position="297"/>
    </location>
</feature>
<evidence type="ECO:0000313" key="6">
    <source>
        <dbReference type="Proteomes" id="UP000272942"/>
    </source>
</evidence>
<reference evidence="5 6" key="2">
    <citation type="submission" date="2018-11" db="EMBL/GenBank/DDBJ databases">
        <authorList>
            <consortium name="Pathogen Informatics"/>
        </authorList>
    </citation>
    <scope>NUCLEOTIDE SEQUENCE [LARGE SCALE GENOMIC DNA]</scope>
    <source>
        <strain evidence="5 6">Egypt</strain>
    </source>
</reference>
<feature type="domain" description="DDT" evidence="4">
    <location>
        <begin position="72"/>
        <end position="144"/>
    </location>
</feature>
<dbReference type="EMBL" id="UZAN01053058">
    <property type="protein sequence ID" value="VDP89812.1"/>
    <property type="molecule type" value="Genomic_DNA"/>
</dbReference>
<dbReference type="PANTHER" id="PTHR46510:SF1">
    <property type="entry name" value="BROMODOMAIN ADJACENT TO ZINC FINGER DOMAIN PROTEIN 1A"/>
    <property type="match status" value="1"/>
</dbReference>
<dbReference type="GO" id="GO:0008623">
    <property type="term" value="C:CHRAC"/>
    <property type="evidence" value="ECO:0007669"/>
    <property type="project" value="TreeGrafter"/>
</dbReference>
<evidence type="ECO:0000313" key="7">
    <source>
        <dbReference type="WBParaSite" id="ECPE_0001257601-mRNA-1"/>
    </source>
</evidence>
<evidence type="ECO:0000256" key="2">
    <source>
        <dbReference type="ARBA" id="ARBA00023242"/>
    </source>
</evidence>
<comment type="subcellular location">
    <subcellularLocation>
        <location evidence="1">Nucleus</location>
    </subcellularLocation>
</comment>
<dbReference type="InterPro" id="IPR047171">
    <property type="entry name" value="BAZ1A"/>
</dbReference>
<reference evidence="7" key="1">
    <citation type="submission" date="2016-06" db="UniProtKB">
        <authorList>
            <consortium name="WormBaseParasite"/>
        </authorList>
    </citation>
    <scope>IDENTIFICATION</scope>
</reference>
<dbReference type="GO" id="GO:0031445">
    <property type="term" value="P:regulation of heterochromatin formation"/>
    <property type="evidence" value="ECO:0007669"/>
    <property type="project" value="TreeGrafter"/>
</dbReference>
<dbReference type="InterPro" id="IPR028942">
    <property type="entry name" value="WHIM1_dom"/>
</dbReference>
<dbReference type="Pfam" id="PF15612">
    <property type="entry name" value="WHIM1"/>
    <property type="match status" value="1"/>
</dbReference>
<dbReference type="GO" id="GO:0045740">
    <property type="term" value="P:positive regulation of DNA replication"/>
    <property type="evidence" value="ECO:0007669"/>
    <property type="project" value="TreeGrafter"/>
</dbReference>
<keyword evidence="6" id="KW-1185">Reference proteome</keyword>
<dbReference type="PROSITE" id="PS50827">
    <property type="entry name" value="DDT"/>
    <property type="match status" value="1"/>
</dbReference>
<evidence type="ECO:0000313" key="5">
    <source>
        <dbReference type="EMBL" id="VDP89812.1"/>
    </source>
</evidence>
<dbReference type="GO" id="GO:0003677">
    <property type="term" value="F:DNA binding"/>
    <property type="evidence" value="ECO:0007669"/>
    <property type="project" value="TreeGrafter"/>
</dbReference>
<evidence type="ECO:0000256" key="1">
    <source>
        <dbReference type="ARBA" id="ARBA00004123"/>
    </source>
</evidence>
<dbReference type="AlphaFoldDB" id="A0A183B005"/>
<evidence type="ECO:0000256" key="3">
    <source>
        <dbReference type="SAM" id="MobiDB-lite"/>
    </source>
</evidence>
<sequence>MSGMTQEQLERAERAKLERDWLSVRRREDLELSDLVPLPDLSPPIAEEEELLSIRPCGTNQTFTRFTTRLPSSSIGAALQLLEFFHNFGSVLDLYVPNSSKSRPNRSLLSWQVLEQALVDPDPCGPLADLFISLLLAIRRFETDLSSRRASLNIPPAMYSAANVVASAEVGSPFNLPVISSGCAPDSSGLFDDLLLAPVSVYDLSVDEKLILLNCLVDQLLMHPVVRDRVDERAERHRFLRIRLRMFRCEQKGVTGSQSGEFTDHAVEPNGSAGTITGATSSPSVADRLSRDRSSAFDRVVTQQVKSGTLGSKNEPKPL</sequence>
<evidence type="ECO:0000259" key="4">
    <source>
        <dbReference type="PROSITE" id="PS50827"/>
    </source>
</evidence>
<dbReference type="SMART" id="SM00571">
    <property type="entry name" value="DDT"/>
    <property type="match status" value="1"/>
</dbReference>
<name>A0A183B005_9TREM</name>
<dbReference type="Pfam" id="PF02791">
    <property type="entry name" value="DDT"/>
    <property type="match status" value="1"/>
</dbReference>
<keyword evidence="2" id="KW-0539">Nucleus</keyword>
<dbReference type="GO" id="GO:0000228">
    <property type="term" value="C:nuclear chromosome"/>
    <property type="evidence" value="ECO:0007669"/>
    <property type="project" value="TreeGrafter"/>
</dbReference>
<dbReference type="InterPro" id="IPR018501">
    <property type="entry name" value="DDT_dom"/>
</dbReference>
<feature type="compositionally biased region" description="Polar residues" evidence="3">
    <location>
        <begin position="272"/>
        <end position="284"/>
    </location>
</feature>
<proteinExistence type="predicted"/>
<dbReference type="PANTHER" id="PTHR46510">
    <property type="entry name" value="BROMODOMAIN ADJACENT TO ZINC FINGER DOMAIN PROTEIN 1A"/>
    <property type="match status" value="1"/>
</dbReference>